<gene>
    <name evidence="1" type="ORF">Ssi02_34890</name>
</gene>
<comment type="caution">
    <text evidence="1">The sequence shown here is derived from an EMBL/GenBank/DDBJ whole genome shotgun (WGS) entry which is preliminary data.</text>
</comment>
<proteinExistence type="predicted"/>
<dbReference type="InterPro" id="IPR011009">
    <property type="entry name" value="Kinase-like_dom_sf"/>
</dbReference>
<dbReference type="SUPFAM" id="SSF56112">
    <property type="entry name" value="Protein kinase-like (PK-like)"/>
    <property type="match status" value="1"/>
</dbReference>
<reference evidence="1" key="1">
    <citation type="submission" date="2021-01" db="EMBL/GenBank/DDBJ databases">
        <title>Whole genome shotgun sequence of Sinosporangium siamense NBRC 109515.</title>
        <authorList>
            <person name="Komaki H."/>
            <person name="Tamura T."/>
        </authorList>
    </citation>
    <scope>NUCLEOTIDE SEQUENCE</scope>
    <source>
        <strain evidence="1">NBRC 109515</strain>
    </source>
</reference>
<organism evidence="1 2">
    <name type="scientific">Sinosporangium siamense</name>
    <dbReference type="NCBI Taxonomy" id="1367973"/>
    <lineage>
        <taxon>Bacteria</taxon>
        <taxon>Bacillati</taxon>
        <taxon>Actinomycetota</taxon>
        <taxon>Actinomycetes</taxon>
        <taxon>Streptosporangiales</taxon>
        <taxon>Streptosporangiaceae</taxon>
        <taxon>Sinosporangium</taxon>
    </lineage>
</organism>
<dbReference type="EMBL" id="BOOW01000020">
    <property type="protein sequence ID" value="GII93258.1"/>
    <property type="molecule type" value="Genomic_DNA"/>
</dbReference>
<accession>A0A919V7A0</accession>
<evidence type="ECO:0008006" key="3">
    <source>
        <dbReference type="Google" id="ProtNLM"/>
    </source>
</evidence>
<protein>
    <recommendedName>
        <fullName evidence="3">Aminoglycoside phosphotransferase domain-containing protein</fullName>
    </recommendedName>
</protein>
<dbReference type="RefSeq" id="WP_204026544.1">
    <property type="nucleotide sequence ID" value="NZ_BOOW01000020.1"/>
</dbReference>
<dbReference type="Proteomes" id="UP000606172">
    <property type="component" value="Unassembled WGS sequence"/>
</dbReference>
<dbReference type="AlphaFoldDB" id="A0A919V7A0"/>
<keyword evidence="2" id="KW-1185">Reference proteome</keyword>
<evidence type="ECO:0000313" key="1">
    <source>
        <dbReference type="EMBL" id="GII93258.1"/>
    </source>
</evidence>
<evidence type="ECO:0000313" key="2">
    <source>
        <dbReference type="Proteomes" id="UP000606172"/>
    </source>
</evidence>
<name>A0A919V7A0_9ACTN</name>
<sequence>MNDAHSRLSYLSQTLDLLFPEPGPNHPHTLLPHSSVPRRLVPRRWWHLPFGRPTGIPVGDDTIASHLAEVLGTSVRIDFHVRSARRANRKPVLEVYDGHGSRIAFVKIGDTALTAELVRAEATTLHMLSYATLSAVTVPSVLYHGTWRGLEVLALSPLPVRRFRSRPGTALRVRAVKEIAEVGRLRGAGWSWHGDFSPWNFAAGPDGRLLVWDWERFDTDVPLGVDELHHFFQRALQRMPPQVAAESVLVQAVRVLAPYDVTASEARNTALHYLITLARRHADEGYEPLGPPQSWLTPLVDRQEGYL</sequence>